<feature type="transmembrane region" description="Helical" evidence="5">
    <location>
        <begin position="1698"/>
        <end position="1716"/>
    </location>
</feature>
<evidence type="ECO:0000256" key="4">
    <source>
        <dbReference type="SAM" id="MobiDB-lite"/>
    </source>
</evidence>
<name>A0A0A3IM57_9BACL</name>
<dbReference type="NCBIfam" id="TIGR01167">
    <property type="entry name" value="LPXTG_anchor"/>
    <property type="match status" value="1"/>
</dbReference>
<organism evidence="8 9">
    <name type="scientific">Ureibacillus sinduriensis BLB-1 = JCM 15800</name>
    <dbReference type="NCBI Taxonomy" id="1384057"/>
    <lineage>
        <taxon>Bacteria</taxon>
        <taxon>Bacillati</taxon>
        <taxon>Bacillota</taxon>
        <taxon>Bacilli</taxon>
        <taxon>Bacillales</taxon>
        <taxon>Caryophanaceae</taxon>
        <taxon>Ureibacillus</taxon>
    </lineage>
</organism>
<feature type="region of interest" description="Disordered" evidence="4">
    <location>
        <begin position="40"/>
        <end position="143"/>
    </location>
</feature>
<dbReference type="EMBL" id="JPVO01000048">
    <property type="protein sequence ID" value="KGR75927.1"/>
    <property type="molecule type" value="Genomic_DNA"/>
</dbReference>
<evidence type="ECO:0000256" key="2">
    <source>
        <dbReference type="ARBA" id="ARBA00022525"/>
    </source>
</evidence>
<dbReference type="InterPro" id="IPR008456">
    <property type="entry name" value="Collagen-bd_dom"/>
</dbReference>
<keyword evidence="5" id="KW-0472">Membrane</keyword>
<feature type="compositionally biased region" description="Acidic residues" evidence="4">
    <location>
        <begin position="103"/>
        <end position="121"/>
    </location>
</feature>
<accession>A0A0A3IM57</accession>
<feature type="compositionally biased region" description="Acidic residues" evidence="4">
    <location>
        <begin position="1635"/>
        <end position="1649"/>
    </location>
</feature>
<dbReference type="eggNOG" id="COG4932">
    <property type="taxonomic scope" value="Bacteria"/>
</dbReference>
<evidence type="ECO:0000259" key="6">
    <source>
        <dbReference type="Pfam" id="PF05737"/>
    </source>
</evidence>
<feature type="compositionally biased region" description="Low complexity" evidence="4">
    <location>
        <begin position="65"/>
        <end position="86"/>
    </location>
</feature>
<keyword evidence="5" id="KW-0812">Transmembrane</keyword>
<dbReference type="PANTHER" id="PTHR36108">
    <property type="entry name" value="COLOSSIN-B-RELATED"/>
    <property type="match status" value="1"/>
</dbReference>
<feature type="domain" description="Collagen binding" evidence="6">
    <location>
        <begin position="888"/>
        <end position="1004"/>
    </location>
</feature>
<evidence type="ECO:0000313" key="8">
    <source>
        <dbReference type="EMBL" id="KGR75927.1"/>
    </source>
</evidence>
<feature type="compositionally biased region" description="Polar residues" evidence="4">
    <location>
        <begin position="43"/>
        <end position="52"/>
    </location>
</feature>
<keyword evidence="3" id="KW-0732">Signal</keyword>
<evidence type="ECO:0000256" key="1">
    <source>
        <dbReference type="ARBA" id="ARBA00007257"/>
    </source>
</evidence>
<evidence type="ECO:0000313" key="9">
    <source>
        <dbReference type="Proteomes" id="UP000030408"/>
    </source>
</evidence>
<dbReference type="Gene3D" id="2.60.40.740">
    <property type="match status" value="5"/>
</dbReference>
<dbReference type="InterPro" id="IPR008966">
    <property type="entry name" value="Adhesion_dom_sf"/>
</dbReference>
<evidence type="ECO:0000259" key="7">
    <source>
        <dbReference type="Pfam" id="PF17802"/>
    </source>
</evidence>
<keyword evidence="5" id="KW-1133">Transmembrane helix</keyword>
<feature type="domain" description="Collagen binding" evidence="6">
    <location>
        <begin position="445"/>
        <end position="557"/>
    </location>
</feature>
<sequence>MRKLNIGIIVVLLVFQTLLSPISVFASEDLNNSSDLQALEDNATGTPANENQPLPEVDNGTNNDTGNEAGTEAGSGETGEGTENSGGEQGSGEGTENGSGEQGAEEGAEPGSEEPGAEEGTETGTEPGAEEGAEAGDGELVDGIQPGTLQAVTDPEELHATLSSFKMMIDSEEVTVDYNKELTKDTAAKFEVTFDVVLDKMYAAGSWFEFQLPNSLIDFDKAFFGNKEKNDGINPAYSYSTTDNNVKVVLDEDLPIDFVGDAPVQFTMSFTSGFHNLSNELEQELEIPTSGEGTQKISLKFLPSTTNEKVSKSAIGNPQLVDGNHQMDWEVWVNKAGKDLSGAVLSDNPASGHSVIKDSITVEKYAVNLNGVDTSASIGSTSIENFPISLEDGRYAYKVTYKTEVDLSAAEREGAKTFANTVTFTNGGVTETASASQSVTYGKALEKSLDADEENTNYQSHWEIRYNYNQVLIPESEAWIEDTLESPHEIDFDSIKVYEVQVTETGEEESSTEISGYSIEEDEGNNKFKISFGDTAKAYKIKYKAIYNEKDFYTENRQEFINKVVSGNGKTAQDSHTLREGILSKSRTIDFENKKIKWTISIKADNAPITNLKLDDTFEFGSITGKHTLEGSVEVSGTTDSSYTTTIKDNDPSKGFEITGINIAEGSTATIVYTTKFDIAPDGSVDENGYGNSATATWISGTDSYSLTKTSDYNPETTTKNNGSKAGSFNYQTQEFTWGIKVNINKTNINGATLTDTLGTGHQIIQDSIKVYEYQLEESGSEDGDDTKGTKGNELSAGYTVSPISDTSFTLTFNGLIGGAENKVYFVEYKTKDSNDILGIESDNENDPGNVYTNGATFTTPQGKSYNIGSAQVTVNNANQLIKKSVSGNSSSNSTDILKWTIEVNQSRSALGSITLTDKVSESLILDPNTIEYREETSVDQITGTISYTQWKKPTADMLTTSSDSGFELVLNDPANPNKAYQVRYDTVALAKQGDPFSNSAKIDFGFTTSENQKTEYNYSNNFAFSSSDTSFSLTKGNAKLQKVGFNPETGEKVSLSGVNFELIKTIGKGTSKKDYVIASATSDADGYFEFNNINYGTYKIKEIAAPDGYELMSDFTFVLGLDNDTNIEGNENKVTEVENVKDVEEANMCPQFTLTIRDVDGNLVANKEVVLKDGDRVVSTQITNNAGELVIPRTGEGAIKAGKYSVHEGEEFLGETTVKFTKNDCEAELQPVNSCPVFTIKLKDKDGNARQNVTVTLKDKDGTVIKTDTTNSEGEITIPPTTKAGKYDLYEDKQFLSEVNVTYKDGCLTEVEEAPTCPDFTLTVNDVNGKTLEAGVTILIQNVDSKKEFTGTTNAEGKVTFSPLEPGKYVVYEGSTLEDAKKMGEFVVDTTCEAVVQPAPACPVFTIAVKDQDGKVRPNVKVTVKDSDGKIVAKDIVSNGNGEISVDTTILKSGNYNIYENELFLGSITVDYKLDCNAELIQAPVCPMFTLTVQNVYGIARKDVKVEIREYKGNVVGDTIATETTDENGEVTVQPNKLKPGNYIVFELDADGKNIATLGVITVDNSCAAIVKPIPSGGGGGGYIPPTDPGENPGKPGDTPKDPNKPGDTPKDPNKPGDTPKDPNKPGETPTNPDGDDPTDSDVGDSTDSDGNPSSPNDEAVESANDGSDKDVANASDNNGKNTNAEKLPQTDGKSNLLIVLLGILLVTTSIIALARRRKMA</sequence>
<dbReference type="Pfam" id="PF05737">
    <property type="entry name" value="Collagen_bind"/>
    <property type="match status" value="4"/>
</dbReference>
<keyword evidence="9" id="KW-1185">Reference proteome</keyword>
<dbReference type="Pfam" id="PF17802">
    <property type="entry name" value="SpaA"/>
    <property type="match status" value="1"/>
</dbReference>
<dbReference type="InterPro" id="IPR041033">
    <property type="entry name" value="SpaA_PFL_dom_1"/>
</dbReference>
<gene>
    <name evidence="8" type="ORF">CD33_08785</name>
</gene>
<feature type="compositionally biased region" description="Gly residues" evidence="4">
    <location>
        <begin position="87"/>
        <end position="101"/>
    </location>
</feature>
<dbReference type="RefSeq" id="WP_036200060.1">
    <property type="nucleotide sequence ID" value="NZ_AVCY01000008.1"/>
</dbReference>
<feature type="domain" description="Collagen binding" evidence="6">
    <location>
        <begin position="324"/>
        <end position="431"/>
    </location>
</feature>
<proteinExistence type="inferred from homology"/>
<evidence type="ECO:0000256" key="3">
    <source>
        <dbReference type="ARBA" id="ARBA00022729"/>
    </source>
</evidence>
<dbReference type="Gene3D" id="2.60.40.10">
    <property type="entry name" value="Immunoglobulins"/>
    <property type="match status" value="3"/>
</dbReference>
<dbReference type="STRING" id="1384057.CD33_08785"/>
<dbReference type="OrthoDB" id="2056845at2"/>
<dbReference type="SUPFAM" id="SSF49401">
    <property type="entry name" value="Bacterial adhesins"/>
    <property type="match status" value="5"/>
</dbReference>
<feature type="domain" description="SpaA-like prealbumin fold" evidence="7">
    <location>
        <begin position="1053"/>
        <end position="1131"/>
    </location>
</feature>
<dbReference type="GO" id="GO:0005518">
    <property type="term" value="F:collagen binding"/>
    <property type="evidence" value="ECO:0007669"/>
    <property type="project" value="InterPro"/>
</dbReference>
<feature type="region of interest" description="Disordered" evidence="4">
    <location>
        <begin position="1577"/>
        <end position="1691"/>
    </location>
</feature>
<dbReference type="Proteomes" id="UP000030408">
    <property type="component" value="Unassembled WGS sequence"/>
</dbReference>
<feature type="domain" description="Collagen binding" evidence="6">
    <location>
        <begin position="721"/>
        <end position="835"/>
    </location>
</feature>
<dbReference type="InterPro" id="IPR013783">
    <property type="entry name" value="Ig-like_fold"/>
</dbReference>
<comment type="caution">
    <text evidence="8">The sequence shown here is derived from an EMBL/GenBank/DDBJ whole genome shotgun (WGS) entry which is preliminary data.</text>
</comment>
<reference evidence="8 9" key="1">
    <citation type="submission" date="2014-02" db="EMBL/GenBank/DDBJ databases">
        <title>Draft genome sequence of Lysinibacillus sinduriensis JCM 15800.</title>
        <authorList>
            <person name="Zhang F."/>
            <person name="Wang G."/>
            <person name="Zhang L."/>
        </authorList>
    </citation>
    <scope>NUCLEOTIDE SEQUENCE [LARGE SCALE GENOMIC DNA]</scope>
    <source>
        <strain evidence="8 9">JCM 15800</strain>
    </source>
</reference>
<evidence type="ECO:0000256" key="5">
    <source>
        <dbReference type="SAM" id="Phobius"/>
    </source>
</evidence>
<feature type="compositionally biased region" description="Acidic residues" evidence="4">
    <location>
        <begin position="128"/>
        <end position="140"/>
    </location>
</feature>
<dbReference type="SUPFAM" id="SSF49478">
    <property type="entry name" value="Cna protein B-type domain"/>
    <property type="match status" value="2"/>
</dbReference>
<protein>
    <recommendedName>
        <fullName evidence="10">Gram-positive cocci surface proteins LPxTG domain-containing protein</fullName>
    </recommendedName>
</protein>
<feature type="compositionally biased region" description="Basic and acidic residues" evidence="4">
    <location>
        <begin position="1599"/>
        <end position="1626"/>
    </location>
</feature>
<evidence type="ECO:0008006" key="10">
    <source>
        <dbReference type="Google" id="ProtNLM"/>
    </source>
</evidence>
<dbReference type="PANTHER" id="PTHR36108:SF13">
    <property type="entry name" value="COLOSSIN-B-RELATED"/>
    <property type="match status" value="1"/>
</dbReference>
<comment type="similarity">
    <text evidence="1">Belongs to the serine-aspartate repeat-containing protein (SDr) family.</text>
</comment>
<keyword evidence="2" id="KW-0964">Secreted</keyword>
<feature type="compositionally biased region" description="Polar residues" evidence="4">
    <location>
        <begin position="1676"/>
        <end position="1686"/>
    </location>
</feature>